<name>A0ABT4YAC9_METRE</name>
<dbReference type="EMBL" id="JANEWF010000035">
    <property type="protein sequence ID" value="MDA8485836.1"/>
    <property type="molecule type" value="Genomic_DNA"/>
</dbReference>
<gene>
    <name evidence="1" type="ORF">NNO07_22445</name>
</gene>
<evidence type="ECO:0000313" key="2">
    <source>
        <dbReference type="Proteomes" id="UP001211689"/>
    </source>
</evidence>
<comment type="caution">
    <text evidence="1">The sequence shown here is derived from an EMBL/GenBank/DDBJ whole genome shotgun (WGS) entry which is preliminary data.</text>
</comment>
<dbReference type="RefSeq" id="WP_271471993.1">
    <property type="nucleotide sequence ID" value="NZ_JANEWF010000035.1"/>
</dbReference>
<proteinExistence type="predicted"/>
<sequence>MIKFFDGFAENSGEVLVYHFDRDTGEFLGKGLVHVSEGCGLAPGQTLDAPPRAKKGHVIIRDADKWVQVKEHQGPVYSTETGEEVARSWRGELPEHLTNEPRPSIHHHWKAGVWELDQLAAATYEREQASAAARAYLAQTDWYVIRQQETGKSIPVDVLERRQSARAAAGAGHV</sequence>
<organism evidence="1 2">
    <name type="scientific">Metapseudomonas resinovorans</name>
    <name type="common">Pseudomonas resinovorans</name>
    <dbReference type="NCBI Taxonomy" id="53412"/>
    <lineage>
        <taxon>Bacteria</taxon>
        <taxon>Pseudomonadati</taxon>
        <taxon>Pseudomonadota</taxon>
        <taxon>Gammaproteobacteria</taxon>
        <taxon>Pseudomonadales</taxon>
        <taxon>Pseudomonadaceae</taxon>
        <taxon>Metapseudomonas</taxon>
    </lineage>
</organism>
<dbReference type="Proteomes" id="UP001211689">
    <property type="component" value="Unassembled WGS sequence"/>
</dbReference>
<evidence type="ECO:0000313" key="1">
    <source>
        <dbReference type="EMBL" id="MDA8485836.1"/>
    </source>
</evidence>
<protein>
    <submittedName>
        <fullName evidence="1">Uncharacterized protein</fullName>
    </submittedName>
</protein>
<accession>A0ABT4YAC9</accession>
<keyword evidence="2" id="KW-1185">Reference proteome</keyword>
<reference evidence="1 2" key="1">
    <citation type="submission" date="2022-07" db="EMBL/GenBank/DDBJ databases">
        <title>Genome Analysis of Selected Gammaproteobacteria from Nigerian Food snails.</title>
        <authorList>
            <person name="Okafor A.C."/>
        </authorList>
    </citation>
    <scope>NUCLEOTIDE SEQUENCE [LARGE SCALE GENOMIC DNA]</scope>
    <source>
        <strain evidence="1 2">Awg 2</strain>
    </source>
</reference>